<reference evidence="2" key="1">
    <citation type="submission" date="2020-11" db="EMBL/GenBank/DDBJ databases">
        <title>Sequencing the genomes of 1000 actinobacteria strains.</title>
        <authorList>
            <person name="Klenk H.-P."/>
        </authorList>
    </citation>
    <scope>NUCLEOTIDE SEQUENCE</scope>
    <source>
        <strain evidence="2">DSM 43175</strain>
    </source>
</reference>
<keyword evidence="3" id="KW-1185">Reference proteome</keyword>
<gene>
    <name evidence="2" type="ORF">IW256_004012</name>
</gene>
<protein>
    <submittedName>
        <fullName evidence="2">Uncharacterized protein</fullName>
    </submittedName>
</protein>
<dbReference type="Proteomes" id="UP000614047">
    <property type="component" value="Unassembled WGS sequence"/>
</dbReference>
<comment type="caution">
    <text evidence="2">The sequence shown here is derived from an EMBL/GenBank/DDBJ whole genome shotgun (WGS) entry which is preliminary data.</text>
</comment>
<feature type="region of interest" description="Disordered" evidence="1">
    <location>
        <begin position="37"/>
        <end position="69"/>
    </location>
</feature>
<sequence>MSDSDADPADGQWSQLELLVAMLLDETRYARWEAAVSRLGKGDKKPKQPEPTPRPGVGRKPPRPVMPPETAEWLIAHMNGAAPPLPPAS</sequence>
<dbReference type="EMBL" id="JADOUA010000001">
    <property type="protein sequence ID" value="MBG6089899.1"/>
    <property type="molecule type" value="Genomic_DNA"/>
</dbReference>
<accession>A0A931GRN2</accession>
<evidence type="ECO:0000313" key="2">
    <source>
        <dbReference type="EMBL" id="MBG6089899.1"/>
    </source>
</evidence>
<organism evidence="2 3">
    <name type="scientific">Actinomadura viridis</name>
    <dbReference type="NCBI Taxonomy" id="58110"/>
    <lineage>
        <taxon>Bacteria</taxon>
        <taxon>Bacillati</taxon>
        <taxon>Actinomycetota</taxon>
        <taxon>Actinomycetes</taxon>
        <taxon>Streptosporangiales</taxon>
        <taxon>Thermomonosporaceae</taxon>
        <taxon>Actinomadura</taxon>
    </lineage>
</organism>
<dbReference type="RefSeq" id="WP_197012440.1">
    <property type="nucleotide sequence ID" value="NZ_BAABES010000010.1"/>
</dbReference>
<name>A0A931GRN2_9ACTN</name>
<evidence type="ECO:0000256" key="1">
    <source>
        <dbReference type="SAM" id="MobiDB-lite"/>
    </source>
</evidence>
<evidence type="ECO:0000313" key="3">
    <source>
        <dbReference type="Proteomes" id="UP000614047"/>
    </source>
</evidence>
<dbReference type="AlphaFoldDB" id="A0A931GRN2"/>
<proteinExistence type="predicted"/>